<gene>
    <name evidence="1" type="ORF">KLLA0_C17930g</name>
</gene>
<dbReference type="InParanoid" id="Q6CSU0"/>
<dbReference type="eggNOG" id="ENOG502S4ZG">
    <property type="taxonomic scope" value="Eukaryota"/>
</dbReference>
<dbReference type="PaxDb" id="284590-Q6CSU0"/>
<dbReference type="InterPro" id="IPR048920">
    <property type="entry name" value="REC102"/>
</dbReference>
<dbReference type="EMBL" id="CR382123">
    <property type="protein sequence ID" value="CAH01850.2"/>
    <property type="molecule type" value="Genomic_DNA"/>
</dbReference>
<dbReference type="STRING" id="284590.Q6CSU0"/>
<proteinExistence type="predicted"/>
<keyword evidence="2" id="KW-1185">Reference proteome</keyword>
<reference evidence="1 2" key="1">
    <citation type="journal article" date="2004" name="Nature">
        <title>Genome evolution in yeasts.</title>
        <authorList>
            <consortium name="Genolevures"/>
            <person name="Dujon B."/>
            <person name="Sherman D."/>
            <person name="Fischer G."/>
            <person name="Durrens P."/>
            <person name="Casaregola S."/>
            <person name="Lafontaine I."/>
            <person name="de Montigny J."/>
            <person name="Marck C."/>
            <person name="Neuveglise C."/>
            <person name="Talla E."/>
            <person name="Goffard N."/>
            <person name="Frangeul L."/>
            <person name="Aigle M."/>
            <person name="Anthouard V."/>
            <person name="Babour A."/>
            <person name="Barbe V."/>
            <person name="Barnay S."/>
            <person name="Blanchin S."/>
            <person name="Beckerich J.M."/>
            <person name="Beyne E."/>
            <person name="Bleykasten C."/>
            <person name="Boisrame A."/>
            <person name="Boyer J."/>
            <person name="Cattolico L."/>
            <person name="Confanioleri F."/>
            <person name="de Daruvar A."/>
            <person name="Despons L."/>
            <person name="Fabre E."/>
            <person name="Fairhead C."/>
            <person name="Ferry-Dumazet H."/>
            <person name="Groppi A."/>
            <person name="Hantraye F."/>
            <person name="Hennequin C."/>
            <person name="Jauniaux N."/>
            <person name="Joyet P."/>
            <person name="Kachouri R."/>
            <person name="Kerrest A."/>
            <person name="Koszul R."/>
            <person name="Lemaire M."/>
            <person name="Lesur I."/>
            <person name="Ma L."/>
            <person name="Muller H."/>
            <person name="Nicaud J.M."/>
            <person name="Nikolski M."/>
            <person name="Oztas S."/>
            <person name="Ozier-Kalogeropoulos O."/>
            <person name="Pellenz S."/>
            <person name="Potier S."/>
            <person name="Richard G.F."/>
            <person name="Straub M.L."/>
            <person name="Suleau A."/>
            <person name="Swennene D."/>
            <person name="Tekaia F."/>
            <person name="Wesolowski-Louvel M."/>
            <person name="Westhof E."/>
            <person name="Wirth B."/>
            <person name="Zeniou-Meyer M."/>
            <person name="Zivanovic I."/>
            <person name="Bolotin-Fukuhara M."/>
            <person name="Thierry A."/>
            <person name="Bouchier C."/>
            <person name="Caudron B."/>
            <person name="Scarpelli C."/>
            <person name="Gaillardin C."/>
            <person name="Weissenbach J."/>
            <person name="Wincker P."/>
            <person name="Souciet J.L."/>
        </authorList>
    </citation>
    <scope>NUCLEOTIDE SEQUENCE [LARGE SCALE GENOMIC DNA]</scope>
    <source>
        <strain evidence="2">ATCC 8585 / CBS 2359 / DSM 70799 / NBRC 1267 / NRRL Y-1140 / WM37</strain>
    </source>
</reference>
<dbReference type="Proteomes" id="UP000000598">
    <property type="component" value="Chromosome C"/>
</dbReference>
<dbReference type="HOGENOM" id="CLU_094693_0_0_1"/>
<name>Q6CSU0_KLULA</name>
<dbReference type="FunCoup" id="Q6CSU0">
    <property type="interactions" value="20"/>
</dbReference>
<evidence type="ECO:0000313" key="2">
    <source>
        <dbReference type="Proteomes" id="UP000000598"/>
    </source>
</evidence>
<dbReference type="AlphaFoldDB" id="Q6CSU0"/>
<sequence length="254" mass="28995">MSKIDALYLSNKEGTVISEWNCEIFLHHSKQIHEDMIVIPSIKPASRFVITIKGLNGLQFDKIFQSFCRSGPFWEKLQYDSKFDLVSDSFLCELCCKQFGNMKRELLFDKPMSSKVHDPAAIEVESFDKVVIVANFQQNPTKSIDILDIINQCNEYVNSLFISQLEFKLPLVFSPGTRSRLKMHEGSIGLVSKCLDNSQTVTPSIVKIISNDKTSTTVFQILNETSKTRATLEKYKSTNNWNKLPQMFEGTDKD</sequence>
<evidence type="ECO:0000313" key="1">
    <source>
        <dbReference type="EMBL" id="CAH01850.2"/>
    </source>
</evidence>
<dbReference type="Pfam" id="PF21736">
    <property type="entry name" value="REC102"/>
    <property type="match status" value="1"/>
</dbReference>
<accession>Q6CSU0</accession>
<dbReference type="KEGG" id="kla:KLLA0_C17930g"/>
<protein>
    <submittedName>
        <fullName evidence="1">KLLA0C17930p</fullName>
    </submittedName>
</protein>
<organism evidence="1 2">
    <name type="scientific">Kluyveromyces lactis (strain ATCC 8585 / CBS 2359 / DSM 70799 / NBRC 1267 / NRRL Y-1140 / WM37)</name>
    <name type="common">Yeast</name>
    <name type="synonym">Candida sphaerica</name>
    <dbReference type="NCBI Taxonomy" id="284590"/>
    <lineage>
        <taxon>Eukaryota</taxon>
        <taxon>Fungi</taxon>
        <taxon>Dikarya</taxon>
        <taxon>Ascomycota</taxon>
        <taxon>Saccharomycotina</taxon>
        <taxon>Saccharomycetes</taxon>
        <taxon>Saccharomycetales</taxon>
        <taxon>Saccharomycetaceae</taxon>
        <taxon>Kluyveromyces</taxon>
    </lineage>
</organism>